<dbReference type="GO" id="GO:0005689">
    <property type="term" value="C:U12-type spliceosomal complex"/>
    <property type="evidence" value="ECO:0007669"/>
    <property type="project" value="TreeGrafter"/>
</dbReference>
<protein>
    <submittedName>
        <fullName evidence="1">Uncharacterized protein</fullName>
    </submittedName>
</protein>
<evidence type="ECO:0000313" key="2">
    <source>
        <dbReference type="Proteomes" id="UP001280121"/>
    </source>
</evidence>
<dbReference type="PANTHER" id="PTHR48190:SF2">
    <property type="entry name" value="PROGRAMMED CELL DEATH PROTEIN 7"/>
    <property type="match status" value="1"/>
</dbReference>
<sequence length="110" mass="13194">MAKLRVQMEPFRYTADEKTPWEEKSAAFRLVNKAHKSKRNKMWRKRKRKHIAEMVAKEHEQFEQADQEADEWRAREIAKDIAKRKVLELLYVTDLQSLAITVLYVYEASN</sequence>
<organism evidence="1 2">
    <name type="scientific">Dipteronia dyeriana</name>
    <dbReference type="NCBI Taxonomy" id="168575"/>
    <lineage>
        <taxon>Eukaryota</taxon>
        <taxon>Viridiplantae</taxon>
        <taxon>Streptophyta</taxon>
        <taxon>Embryophyta</taxon>
        <taxon>Tracheophyta</taxon>
        <taxon>Spermatophyta</taxon>
        <taxon>Magnoliopsida</taxon>
        <taxon>eudicotyledons</taxon>
        <taxon>Gunneridae</taxon>
        <taxon>Pentapetalae</taxon>
        <taxon>rosids</taxon>
        <taxon>malvids</taxon>
        <taxon>Sapindales</taxon>
        <taxon>Sapindaceae</taxon>
        <taxon>Hippocastanoideae</taxon>
        <taxon>Acereae</taxon>
        <taxon>Dipteronia</taxon>
    </lineage>
</organism>
<evidence type="ECO:0000313" key="1">
    <source>
        <dbReference type="EMBL" id="KAK2650240.1"/>
    </source>
</evidence>
<reference evidence="1" key="1">
    <citation type="journal article" date="2023" name="Plant J.">
        <title>Genome sequences and population genomics provide insights into the demographic history, inbreeding, and mutation load of two 'living fossil' tree species of Dipteronia.</title>
        <authorList>
            <person name="Feng Y."/>
            <person name="Comes H.P."/>
            <person name="Chen J."/>
            <person name="Zhu S."/>
            <person name="Lu R."/>
            <person name="Zhang X."/>
            <person name="Li P."/>
            <person name="Qiu J."/>
            <person name="Olsen K.M."/>
            <person name="Qiu Y."/>
        </authorList>
    </citation>
    <scope>NUCLEOTIDE SEQUENCE</scope>
    <source>
        <strain evidence="1">KIB01</strain>
    </source>
</reference>
<proteinExistence type="predicted"/>
<name>A0AAD9U980_9ROSI</name>
<accession>A0AAD9U980</accession>
<comment type="caution">
    <text evidence="1">The sequence shown here is derived from an EMBL/GenBank/DDBJ whole genome shotgun (WGS) entry which is preliminary data.</text>
</comment>
<dbReference type="InterPro" id="IPR052831">
    <property type="entry name" value="Apoptosis_promoter"/>
</dbReference>
<dbReference type="Proteomes" id="UP001280121">
    <property type="component" value="Unassembled WGS sequence"/>
</dbReference>
<gene>
    <name evidence="1" type="ORF">Ddye_017729</name>
</gene>
<keyword evidence="2" id="KW-1185">Reference proteome</keyword>
<dbReference type="PANTHER" id="PTHR48190">
    <property type="entry name" value="PROGRAMMED CELL DEATH PROTEIN 7"/>
    <property type="match status" value="1"/>
</dbReference>
<dbReference type="EMBL" id="JANJYI010000005">
    <property type="protein sequence ID" value="KAK2650240.1"/>
    <property type="molecule type" value="Genomic_DNA"/>
</dbReference>
<dbReference type="AlphaFoldDB" id="A0AAD9U980"/>